<sequence length="228" mass="26133">MKTTQSKTTKPIPASATEECGVWLDAGELRKRSAKLSPNSCRPMAQLKYTQAAQLLIDKGQKMLYIVFYVSVITFMQRDLHKLELCEQNHHYIRWAPVKTMDKENSRSTSPLQHVKHLPLKQQFSPSPAKLFSDFKVKYCRSPKKSVKESLGDEGDSLAMLFTQDSEGFRVIANRSKWVRCPLKDCTNSTEGIDYSDIPKPMEREENTDLEPEMLFTKDSQGNMVIKH</sequence>
<reference evidence="2" key="1">
    <citation type="journal article" date="2014" name="Science">
        <title>Nonhuman genetics. Genomic basis for the convergent evolution of electric organs.</title>
        <authorList>
            <person name="Gallant J.R."/>
            <person name="Traeger L.L."/>
            <person name="Volkening J.D."/>
            <person name="Moffett H."/>
            <person name="Chen P.H."/>
            <person name="Novina C.D."/>
            <person name="Phillips G.N.Jr."/>
            <person name="Anand R."/>
            <person name="Wells G.B."/>
            <person name="Pinch M."/>
            <person name="Guth R."/>
            <person name="Unguez G.A."/>
            <person name="Albert J.S."/>
            <person name="Zakon H.H."/>
            <person name="Samanta M.P."/>
            <person name="Sussman M.R."/>
        </authorList>
    </citation>
    <scope>NUCLEOTIDE SEQUENCE [LARGE SCALE GENOMIC DNA]</scope>
</reference>
<dbReference type="GeneTree" id="ENSGT01010000223133"/>
<dbReference type="STRING" id="8005.ENSEEEP00000033289"/>
<organism evidence="1 2">
    <name type="scientific">Electrophorus electricus</name>
    <name type="common">Electric eel</name>
    <name type="synonym">Gymnotus electricus</name>
    <dbReference type="NCBI Taxonomy" id="8005"/>
    <lineage>
        <taxon>Eukaryota</taxon>
        <taxon>Metazoa</taxon>
        <taxon>Chordata</taxon>
        <taxon>Craniata</taxon>
        <taxon>Vertebrata</taxon>
        <taxon>Euteleostomi</taxon>
        <taxon>Actinopterygii</taxon>
        <taxon>Neopterygii</taxon>
        <taxon>Teleostei</taxon>
        <taxon>Ostariophysi</taxon>
        <taxon>Gymnotiformes</taxon>
        <taxon>Gymnotoidei</taxon>
        <taxon>Gymnotidae</taxon>
        <taxon>Electrophorus</taxon>
    </lineage>
</organism>
<gene>
    <name evidence="1" type="primary">OARD1</name>
</gene>
<proteinExistence type="predicted"/>
<evidence type="ECO:0000313" key="1">
    <source>
        <dbReference type="Ensembl" id="ENSEEEP00000033289.2"/>
    </source>
</evidence>
<reference evidence="1" key="3">
    <citation type="submission" date="2020-05" db="EMBL/GenBank/DDBJ databases">
        <title>Electrophorus electricus (electric eel) genome, fEleEle1, primary haplotype.</title>
        <authorList>
            <person name="Myers G."/>
            <person name="Meyer A."/>
            <person name="Fedrigo O."/>
            <person name="Formenti G."/>
            <person name="Rhie A."/>
            <person name="Tracey A."/>
            <person name="Sims Y."/>
            <person name="Jarvis E.D."/>
        </authorList>
    </citation>
    <scope>NUCLEOTIDE SEQUENCE [LARGE SCALE GENOMIC DNA]</scope>
</reference>
<dbReference type="GO" id="GO:0005813">
    <property type="term" value="C:centrosome"/>
    <property type="evidence" value="ECO:0007669"/>
    <property type="project" value="TreeGrafter"/>
</dbReference>
<evidence type="ECO:0000313" key="2">
    <source>
        <dbReference type="Proteomes" id="UP000314983"/>
    </source>
</evidence>
<keyword evidence="2" id="KW-1185">Reference proteome</keyword>
<name>A0A4W4GAB0_ELEEL</name>
<dbReference type="GO" id="GO:0000922">
    <property type="term" value="C:spindle pole"/>
    <property type="evidence" value="ECO:0007669"/>
    <property type="project" value="TreeGrafter"/>
</dbReference>
<reference evidence="1" key="4">
    <citation type="submission" date="2025-08" db="UniProtKB">
        <authorList>
            <consortium name="Ensembl"/>
        </authorList>
    </citation>
    <scope>IDENTIFICATION</scope>
</reference>
<dbReference type="Proteomes" id="UP000314983">
    <property type="component" value="Chromosome 8"/>
</dbReference>
<dbReference type="PANTHER" id="PTHR14526:SF2">
    <property type="entry name" value="AURORA KINASE A AND NINEIN-INTERACTING PROTEIN"/>
    <property type="match status" value="1"/>
</dbReference>
<reference evidence="2" key="2">
    <citation type="journal article" date="2017" name="Sci. Adv.">
        <title>A tail of two voltages: Proteomic comparison of the three electric organs of the electric eel.</title>
        <authorList>
            <person name="Traeger L.L."/>
            <person name="Sabat G."/>
            <person name="Barrett-Wilt G.A."/>
            <person name="Wells G.B."/>
            <person name="Sussman M.R."/>
        </authorList>
    </citation>
    <scope>NUCLEOTIDE SEQUENCE [LARGE SCALE GENOMIC DNA]</scope>
</reference>
<dbReference type="GO" id="GO:0007051">
    <property type="term" value="P:spindle organization"/>
    <property type="evidence" value="ECO:0007669"/>
    <property type="project" value="TreeGrafter"/>
</dbReference>
<protein>
    <submittedName>
        <fullName evidence="1">Uncharacterized protein</fullName>
    </submittedName>
</protein>
<dbReference type="PANTHER" id="PTHR14526">
    <property type="entry name" value="AURORA KINASE A AND NINEIN-INTERACTING PROTEIN"/>
    <property type="match status" value="1"/>
</dbReference>
<dbReference type="AlphaFoldDB" id="A0A4W4GAB0"/>
<dbReference type="Ensembl" id="ENSEEET00000033683.2">
    <property type="protein sequence ID" value="ENSEEEP00000033289.2"/>
    <property type="gene ID" value="ENSEEEG00000015821.2"/>
</dbReference>
<accession>A0A4W4GAB0</accession>
<dbReference type="Pfam" id="PF15334">
    <property type="entry name" value="AIB"/>
    <property type="match status" value="1"/>
</dbReference>
<reference evidence="1" key="5">
    <citation type="submission" date="2025-09" db="UniProtKB">
        <authorList>
            <consortium name="Ensembl"/>
        </authorList>
    </citation>
    <scope>IDENTIFICATION</scope>
</reference>
<dbReference type="InterPro" id="IPR029286">
    <property type="entry name" value="AUNIP"/>
</dbReference>